<feature type="binding site" evidence="8">
    <location>
        <begin position="180"/>
        <end position="185"/>
    </location>
    <ligand>
        <name>NAD(+)</name>
        <dbReference type="ChEBI" id="CHEBI:57540"/>
    </ligand>
</feature>
<dbReference type="GO" id="GO:0005524">
    <property type="term" value="F:ATP binding"/>
    <property type="evidence" value="ECO:0007669"/>
    <property type="project" value="UniProtKB-KW"/>
</dbReference>
<dbReference type="Gene3D" id="2.60.200.30">
    <property type="entry name" value="Probable inorganic polyphosphate/atp-NAD kinase, domain 2"/>
    <property type="match status" value="1"/>
</dbReference>
<dbReference type="STRING" id="1237085.Ngar_c23780"/>
<evidence type="ECO:0000256" key="6">
    <source>
        <dbReference type="ARBA" id="ARBA00022857"/>
    </source>
</evidence>
<dbReference type="KEGG" id="nga:Ngar_c23780"/>
<dbReference type="InterPro" id="IPR017438">
    <property type="entry name" value="ATP-NAD_kinase_N"/>
</dbReference>
<dbReference type="GO" id="GO:0046872">
    <property type="term" value="F:metal ion binding"/>
    <property type="evidence" value="ECO:0007669"/>
    <property type="project" value="UniProtKB-UniRule"/>
</dbReference>
<evidence type="ECO:0000256" key="4">
    <source>
        <dbReference type="ARBA" id="ARBA00022777"/>
    </source>
</evidence>
<feature type="binding site" evidence="8">
    <location>
        <position position="75"/>
    </location>
    <ligand>
        <name>NAD(+)</name>
        <dbReference type="ChEBI" id="CHEBI:57540"/>
    </ligand>
</feature>
<dbReference type="GeneID" id="13794395"/>
<keyword evidence="6 8" id="KW-0521">NADP</keyword>
<feature type="binding site" evidence="8">
    <location>
        <position position="151"/>
    </location>
    <ligand>
        <name>NAD(+)</name>
        <dbReference type="ChEBI" id="CHEBI:57540"/>
    </ligand>
</feature>
<evidence type="ECO:0000256" key="3">
    <source>
        <dbReference type="ARBA" id="ARBA00022741"/>
    </source>
</evidence>
<dbReference type="Gene3D" id="3.40.50.10330">
    <property type="entry name" value="Probable inorganic polyphosphate/atp-NAD kinase, domain 1"/>
    <property type="match status" value="1"/>
</dbReference>
<comment type="catalytic activity">
    <reaction evidence="8">
        <text>NAD(+) + ATP = ADP + NADP(+) + H(+)</text>
        <dbReference type="Rhea" id="RHEA:18629"/>
        <dbReference type="ChEBI" id="CHEBI:15378"/>
        <dbReference type="ChEBI" id="CHEBI:30616"/>
        <dbReference type="ChEBI" id="CHEBI:57540"/>
        <dbReference type="ChEBI" id="CHEBI:58349"/>
        <dbReference type="ChEBI" id="CHEBI:456216"/>
        <dbReference type="EC" id="2.7.1.23"/>
    </reaction>
</comment>
<evidence type="ECO:0000256" key="1">
    <source>
        <dbReference type="ARBA" id="ARBA00022490"/>
    </source>
</evidence>
<feature type="binding site" evidence="8">
    <location>
        <position position="234"/>
    </location>
    <ligand>
        <name>NAD(+)</name>
        <dbReference type="ChEBI" id="CHEBI:57540"/>
    </ligand>
</feature>
<keyword evidence="1 8" id="KW-0963">Cytoplasm</keyword>
<feature type="binding site" evidence="8">
    <location>
        <begin position="70"/>
        <end position="71"/>
    </location>
    <ligand>
        <name>NAD(+)</name>
        <dbReference type="ChEBI" id="CHEBI:57540"/>
    </ligand>
</feature>
<reference evidence="9 10" key="1">
    <citation type="journal article" date="2012" name="Environ. Microbiol.">
        <title>The genome of the ammonia-oxidizing Candidatus Nitrososphaera gargensis: insights into metabolic versatility and environmental adaptations.</title>
        <authorList>
            <person name="Spang A."/>
            <person name="Poehlein A."/>
            <person name="Offre P."/>
            <person name="Zumbragel S."/>
            <person name="Haider S."/>
            <person name="Rychlik N."/>
            <person name="Nowka B."/>
            <person name="Schmeisser C."/>
            <person name="Lebedeva E.V."/>
            <person name="Rattei T."/>
            <person name="Bohm C."/>
            <person name="Schmid M."/>
            <person name="Galushko A."/>
            <person name="Hatzenpichler R."/>
            <person name="Weinmaier T."/>
            <person name="Daniel R."/>
            <person name="Schleper C."/>
            <person name="Spieck E."/>
            <person name="Streit W."/>
            <person name="Wagner M."/>
        </authorList>
    </citation>
    <scope>NUCLEOTIDE SEQUENCE [LARGE SCALE GENOMIC DNA]</scope>
    <source>
        <strain evidence="10">Ga9.2</strain>
    </source>
</reference>
<dbReference type="PATRIC" id="fig|1237085.11.peg.2350"/>
<dbReference type="InterPro" id="IPR002504">
    <property type="entry name" value="NADK"/>
</dbReference>
<dbReference type="AlphaFoldDB" id="K0IJG7"/>
<accession>K0IJG7</accession>
<comment type="function">
    <text evidence="8">Involved in the regulation of the intracellular balance of NAD and NADP, and is a key enzyme in the biosynthesis of NADP. Catalyzes specifically the phosphorylation on 2'-hydroxyl of the adenosine moiety of NAD to yield NADP.</text>
</comment>
<dbReference type="GO" id="GO:0005737">
    <property type="term" value="C:cytoplasm"/>
    <property type="evidence" value="ECO:0007669"/>
    <property type="project" value="UniProtKB-SubCell"/>
</dbReference>
<feature type="binding site" evidence="8">
    <location>
        <position position="167"/>
    </location>
    <ligand>
        <name>NAD(+)</name>
        <dbReference type="ChEBI" id="CHEBI:57540"/>
    </ligand>
</feature>
<dbReference type="RefSeq" id="WP_015019838.1">
    <property type="nucleotide sequence ID" value="NC_018719.1"/>
</dbReference>
<evidence type="ECO:0000256" key="7">
    <source>
        <dbReference type="ARBA" id="ARBA00023027"/>
    </source>
</evidence>
<dbReference type="EC" id="2.7.1.23" evidence="8"/>
<evidence type="ECO:0000313" key="9">
    <source>
        <dbReference type="EMBL" id="AFU59303.1"/>
    </source>
</evidence>
<feature type="binding site" evidence="8">
    <location>
        <begin position="140"/>
        <end position="141"/>
    </location>
    <ligand>
        <name>NAD(+)</name>
        <dbReference type="ChEBI" id="CHEBI:57540"/>
    </ligand>
</feature>
<dbReference type="GO" id="GO:0003951">
    <property type="term" value="F:NAD+ kinase activity"/>
    <property type="evidence" value="ECO:0007669"/>
    <property type="project" value="UniProtKB-UniRule"/>
</dbReference>
<evidence type="ECO:0000256" key="5">
    <source>
        <dbReference type="ARBA" id="ARBA00022840"/>
    </source>
</evidence>
<dbReference type="HOGENOM" id="CLU_008831_0_2_2"/>
<feature type="binding site" evidence="8">
    <location>
        <position position="169"/>
    </location>
    <ligand>
        <name>NAD(+)</name>
        <dbReference type="ChEBI" id="CHEBI:57540"/>
    </ligand>
</feature>
<keyword evidence="2 8" id="KW-0808">Transferase</keyword>
<evidence type="ECO:0000256" key="2">
    <source>
        <dbReference type="ARBA" id="ARBA00022679"/>
    </source>
</evidence>
<dbReference type="PANTHER" id="PTHR20275">
    <property type="entry name" value="NAD KINASE"/>
    <property type="match status" value="1"/>
</dbReference>
<evidence type="ECO:0000313" key="10">
    <source>
        <dbReference type="Proteomes" id="UP000008037"/>
    </source>
</evidence>
<dbReference type="SUPFAM" id="SSF111331">
    <property type="entry name" value="NAD kinase/diacylglycerol kinase-like"/>
    <property type="match status" value="1"/>
</dbReference>
<proteinExistence type="inferred from homology"/>
<dbReference type="InterPro" id="IPR016064">
    <property type="entry name" value="NAD/diacylglycerol_kinase_sf"/>
</dbReference>
<evidence type="ECO:0000256" key="8">
    <source>
        <dbReference type="HAMAP-Rule" id="MF_00361"/>
    </source>
</evidence>
<feature type="active site" description="Proton acceptor" evidence="8">
    <location>
        <position position="70"/>
    </location>
</feature>
<comment type="cofactor">
    <cofactor evidence="8">
        <name>a divalent metal cation</name>
        <dbReference type="ChEBI" id="CHEBI:60240"/>
    </cofactor>
</comment>
<dbReference type="EMBL" id="CP002408">
    <property type="protein sequence ID" value="AFU59303.1"/>
    <property type="molecule type" value="Genomic_DNA"/>
</dbReference>
<keyword evidence="7 8" id="KW-0520">NAD</keyword>
<organism evidence="9 10">
    <name type="scientific">Nitrososphaera gargensis (strain Ga9.2)</name>
    <dbReference type="NCBI Taxonomy" id="1237085"/>
    <lineage>
        <taxon>Archaea</taxon>
        <taxon>Nitrososphaerota</taxon>
        <taxon>Nitrososphaeria</taxon>
        <taxon>Nitrososphaerales</taxon>
        <taxon>Nitrososphaeraceae</taxon>
        <taxon>Nitrososphaera</taxon>
    </lineage>
</organism>
<keyword evidence="3 8" id="KW-0547">Nucleotide-binding</keyword>
<feature type="binding site" evidence="8">
    <location>
        <position position="204"/>
    </location>
    <ligand>
        <name>NAD(+)</name>
        <dbReference type="ChEBI" id="CHEBI:57540"/>
    </ligand>
</feature>
<dbReference type="InParanoid" id="K0IJG7"/>
<keyword evidence="5 8" id="KW-0067">ATP-binding</keyword>
<dbReference type="GO" id="GO:0006741">
    <property type="term" value="P:NADP+ biosynthetic process"/>
    <property type="evidence" value="ECO:0007669"/>
    <property type="project" value="UniProtKB-UniRule"/>
</dbReference>
<dbReference type="PANTHER" id="PTHR20275:SF43">
    <property type="entry name" value="BIFUNCTIONAL NADP PHOSPHATASE_NAD KINASE"/>
    <property type="match status" value="1"/>
</dbReference>
<dbReference type="GO" id="GO:0019674">
    <property type="term" value="P:NAD+ metabolic process"/>
    <property type="evidence" value="ECO:0007669"/>
    <property type="project" value="InterPro"/>
</dbReference>
<comment type="similarity">
    <text evidence="8">Belongs to the NAD kinase family.</text>
</comment>
<gene>
    <name evidence="8" type="primary">nadK</name>
    <name evidence="9" type="ordered locus">Ngar_c23780</name>
</gene>
<dbReference type="OrthoDB" id="77798at2157"/>
<protein>
    <recommendedName>
        <fullName evidence="8">NAD kinase</fullName>
        <ecNumber evidence="8">2.7.1.23</ecNumber>
    </recommendedName>
    <alternativeName>
        <fullName evidence="8">ATP-dependent NAD kinase</fullName>
    </alternativeName>
</protein>
<comment type="subcellular location">
    <subcellularLocation>
        <location evidence="8">Cytoplasm</location>
    </subcellularLocation>
</comment>
<sequence>MVSNIRRAAIITKMDSSEASAAASKVARLLGESKVKVYSVLPLEVTGAAPVSQEKLKDTELDLVFAIGGDGTTLRAFRTIPSKVPLFSINSGGHRGILSEIGADSIEQAVHAILGGKYFYDSRTRIQATINGKVLPPALNDILITRVSLTRTPLVSIKLMGDEIKQRMDGIVVSTPTGSTGHSFSIGGPVLHEGMSCLILSPIASVNRMPQLVIPVEDIVVQSTYESHIIIDGQETFRVDADKPIKIFRFPDDATFLRLQKKGMRQLAKLGFSKFEF</sequence>
<dbReference type="Pfam" id="PF20143">
    <property type="entry name" value="NAD_kinase_C"/>
    <property type="match status" value="1"/>
</dbReference>
<dbReference type="Pfam" id="PF01513">
    <property type="entry name" value="NAD_kinase"/>
    <property type="match status" value="1"/>
</dbReference>
<comment type="caution">
    <text evidence="8">Lacks conserved residue(s) required for the propagation of feature annotation.</text>
</comment>
<keyword evidence="4 8" id="KW-0418">Kinase</keyword>
<dbReference type="InterPro" id="IPR017437">
    <property type="entry name" value="ATP-NAD_kinase_PpnK-typ_C"/>
</dbReference>
<keyword evidence="10" id="KW-1185">Reference proteome</keyword>
<dbReference type="HAMAP" id="MF_00361">
    <property type="entry name" value="NAD_kinase"/>
    <property type="match status" value="1"/>
</dbReference>
<dbReference type="Proteomes" id="UP000008037">
    <property type="component" value="Chromosome"/>
</dbReference>
<name>K0IJG7_NITGG</name>
<dbReference type="FunCoup" id="K0IJG7">
    <property type="interactions" value="101"/>
</dbReference>